<dbReference type="EMBL" id="JAWDGP010003009">
    <property type="protein sequence ID" value="KAK3778136.1"/>
    <property type="molecule type" value="Genomic_DNA"/>
</dbReference>
<evidence type="ECO:0000313" key="1">
    <source>
        <dbReference type="EMBL" id="KAK3778136.1"/>
    </source>
</evidence>
<evidence type="ECO:0000313" key="2">
    <source>
        <dbReference type="Proteomes" id="UP001283361"/>
    </source>
</evidence>
<dbReference type="Proteomes" id="UP001283361">
    <property type="component" value="Unassembled WGS sequence"/>
</dbReference>
<gene>
    <name evidence="1" type="ORF">RRG08_052283</name>
</gene>
<name>A0AAE1A096_9GAST</name>
<reference evidence="1" key="1">
    <citation type="journal article" date="2023" name="G3 (Bethesda)">
        <title>A reference genome for the long-term kleptoplast-retaining sea slug Elysia crispata morphotype clarki.</title>
        <authorList>
            <person name="Eastman K.E."/>
            <person name="Pendleton A.L."/>
            <person name="Shaikh M.A."/>
            <person name="Suttiyut T."/>
            <person name="Ogas R."/>
            <person name="Tomko P."/>
            <person name="Gavelis G."/>
            <person name="Widhalm J.R."/>
            <person name="Wisecaver J.H."/>
        </authorList>
    </citation>
    <scope>NUCLEOTIDE SEQUENCE</scope>
    <source>
        <strain evidence="1">ECLA1</strain>
    </source>
</reference>
<keyword evidence="2" id="KW-1185">Reference proteome</keyword>
<comment type="caution">
    <text evidence="1">The sequence shown here is derived from an EMBL/GenBank/DDBJ whole genome shotgun (WGS) entry which is preliminary data.</text>
</comment>
<protein>
    <submittedName>
        <fullName evidence="1">Uncharacterized protein</fullName>
    </submittedName>
</protein>
<sequence length="128" mass="14756">MKDQKLLLPVWSCDQHTPRHTDKRHIDLTTPHLTVTRASQARVADLNFNAEKRLQKNYPSFSVGLECHLSGLECDIFHPETMSLVRITQKTRLIKLFSGRLYPITLHNVSNLWSRSLVKIVTEANPKI</sequence>
<dbReference type="AlphaFoldDB" id="A0AAE1A096"/>
<organism evidence="1 2">
    <name type="scientific">Elysia crispata</name>
    <name type="common">lettuce slug</name>
    <dbReference type="NCBI Taxonomy" id="231223"/>
    <lineage>
        <taxon>Eukaryota</taxon>
        <taxon>Metazoa</taxon>
        <taxon>Spiralia</taxon>
        <taxon>Lophotrochozoa</taxon>
        <taxon>Mollusca</taxon>
        <taxon>Gastropoda</taxon>
        <taxon>Heterobranchia</taxon>
        <taxon>Euthyneura</taxon>
        <taxon>Panpulmonata</taxon>
        <taxon>Sacoglossa</taxon>
        <taxon>Placobranchoidea</taxon>
        <taxon>Plakobranchidae</taxon>
        <taxon>Elysia</taxon>
    </lineage>
</organism>
<accession>A0AAE1A096</accession>
<proteinExistence type="predicted"/>